<protein>
    <recommendedName>
        <fullName evidence="4">SWFGD domain-containing protein</fullName>
    </recommendedName>
</protein>
<feature type="compositionally biased region" description="Basic and acidic residues" evidence="1">
    <location>
        <begin position="191"/>
        <end position="204"/>
    </location>
</feature>
<evidence type="ECO:0000313" key="2">
    <source>
        <dbReference type="EMBL" id="GGG01739.1"/>
    </source>
</evidence>
<feature type="compositionally biased region" description="Basic and acidic residues" evidence="1">
    <location>
        <begin position="1"/>
        <end position="29"/>
    </location>
</feature>
<comment type="caution">
    <text evidence="2">The sequence shown here is derived from an EMBL/GenBank/DDBJ whole genome shotgun (WGS) entry which is preliminary data.</text>
</comment>
<feature type="compositionally biased region" description="Polar residues" evidence="1">
    <location>
        <begin position="30"/>
        <end position="40"/>
    </location>
</feature>
<reference evidence="3" key="1">
    <citation type="journal article" date="2019" name="Int. J. Syst. Evol. Microbiol.">
        <title>The Global Catalogue of Microorganisms (GCM) 10K type strain sequencing project: providing services to taxonomists for standard genome sequencing and annotation.</title>
        <authorList>
            <consortium name="The Broad Institute Genomics Platform"/>
            <consortium name="The Broad Institute Genome Sequencing Center for Infectious Disease"/>
            <person name="Wu L."/>
            <person name="Ma J."/>
        </authorList>
    </citation>
    <scope>NUCLEOTIDE SEQUENCE [LARGE SCALE GENOMIC DNA]</scope>
    <source>
        <strain evidence="3">CGMCC 1.12749</strain>
    </source>
</reference>
<keyword evidence="3" id="KW-1185">Reference proteome</keyword>
<dbReference type="EMBL" id="BMFP01000001">
    <property type="protein sequence ID" value="GGG01739.1"/>
    <property type="molecule type" value="Genomic_DNA"/>
</dbReference>
<feature type="region of interest" description="Disordered" evidence="1">
    <location>
        <begin position="185"/>
        <end position="228"/>
    </location>
</feature>
<gene>
    <name evidence="2" type="ORF">GCM10011323_03270</name>
</gene>
<dbReference type="RefSeq" id="WP_188499763.1">
    <property type="nucleotide sequence ID" value="NZ_BMFP01000001.1"/>
</dbReference>
<evidence type="ECO:0008006" key="4">
    <source>
        <dbReference type="Google" id="ProtNLM"/>
    </source>
</evidence>
<name>A0ABQ1VVS4_9BACT</name>
<evidence type="ECO:0000313" key="3">
    <source>
        <dbReference type="Proteomes" id="UP000634043"/>
    </source>
</evidence>
<dbReference type="Proteomes" id="UP000634043">
    <property type="component" value="Unassembled WGS sequence"/>
</dbReference>
<organism evidence="2 3">
    <name type="scientific">Pontibacter amylolyticus</name>
    <dbReference type="NCBI Taxonomy" id="1424080"/>
    <lineage>
        <taxon>Bacteria</taxon>
        <taxon>Pseudomonadati</taxon>
        <taxon>Bacteroidota</taxon>
        <taxon>Cytophagia</taxon>
        <taxon>Cytophagales</taxon>
        <taxon>Hymenobacteraceae</taxon>
        <taxon>Pontibacter</taxon>
    </lineage>
</organism>
<sequence length="228" mass="27172">MRHNREENRENRNVEPRWAHSHHHGENSDRGNYTVDSRFNSGYGAQEDDYYDTRSFNTNIDHEYGSRQGRFQPGGAQYSGEDYASNRRRRNDNPYGMSYVPNDDYNSDRHYDPQADYSNRDYDDLRRPGNSWTRSAQYDESFGHDLSRRKKRGDQGFQGHSSIGDYESYRRYEMNNPAYDNDYSGGFAGRNHTEGRDHFGEDSHYSNLSRWAQENRPRRRSEDRHNRH</sequence>
<feature type="compositionally biased region" description="Basic and acidic residues" evidence="1">
    <location>
        <begin position="213"/>
        <end position="228"/>
    </location>
</feature>
<accession>A0ABQ1VVS4</accession>
<proteinExistence type="predicted"/>
<feature type="region of interest" description="Disordered" evidence="1">
    <location>
        <begin position="1"/>
        <end position="163"/>
    </location>
</feature>
<evidence type="ECO:0000256" key="1">
    <source>
        <dbReference type="SAM" id="MobiDB-lite"/>
    </source>
</evidence>
<feature type="compositionally biased region" description="Basic and acidic residues" evidence="1">
    <location>
        <begin position="106"/>
        <end position="127"/>
    </location>
</feature>